<dbReference type="EMBL" id="JAWDJO010000056">
    <property type="protein sequence ID" value="KAL1896626.1"/>
    <property type="molecule type" value="Genomic_DNA"/>
</dbReference>
<evidence type="ECO:0000259" key="3">
    <source>
        <dbReference type="Pfam" id="PF11500"/>
    </source>
</evidence>
<feature type="region of interest" description="Disordered" evidence="2">
    <location>
        <begin position="1"/>
        <end position="33"/>
    </location>
</feature>
<feature type="compositionally biased region" description="Basic and acidic residues" evidence="2">
    <location>
        <begin position="630"/>
        <end position="666"/>
    </location>
</feature>
<comment type="caution">
    <text evidence="4">The sequence shown here is derived from an EMBL/GenBank/DDBJ whole genome shotgun (WGS) entry which is preliminary data.</text>
</comment>
<feature type="compositionally biased region" description="Low complexity" evidence="2">
    <location>
        <begin position="483"/>
        <end position="493"/>
    </location>
</feature>
<evidence type="ECO:0000313" key="4">
    <source>
        <dbReference type="EMBL" id="KAL1896626.1"/>
    </source>
</evidence>
<feature type="region of interest" description="Disordered" evidence="2">
    <location>
        <begin position="307"/>
        <end position="330"/>
    </location>
</feature>
<feature type="region of interest" description="Disordered" evidence="2">
    <location>
        <begin position="459"/>
        <end position="697"/>
    </location>
</feature>
<feature type="compositionally biased region" description="Polar residues" evidence="2">
    <location>
        <begin position="172"/>
        <end position="183"/>
    </location>
</feature>
<proteinExistence type="predicted"/>
<sequence length="724" mass="81840">MLGWMMRRAQGNAPNNPDDYGDTTQIDQGPDTPAPIFAARAFKSAIFGTPTPGGTVGQDDTQTTLDYTGRSQDITMNRTPTRPPGILLTPGTGASRRKKVSFNHEVLQKSASTGSLRKETLAGRKRTTLFEALEKSKSKKTPPSSSISRSTYSAPDPNISADEWEDEDVTDKQNTSHQNSLNDVTLDMAEPRSESGKYWKREHDKYRTEALATMEKLLKHKELSKSYAKAKDDENMQLSTKLDQEKSRVAELERKIADLNMQVSARRPNSSTTDDDNYAELLKNLAAQSTLAADYKRQVTELESLLKDRSTRSSLASRSSGSQLDTQRELRRAKSQLREVNELRREIDRLKAELASSERKLSRLEEDNKRLKTQTVGRSTDDARVEDLKHQLREAREESRRKDDNLRQVKKEFEEFRDDAHTRSEDAKRVLERATDKIAQLQDDVRVLKRKAMPDVSRTPVSAVKEKPRSSIPSVPLSIINGAAASTTTTPSTDENDADEKTGPLRGLMRSLSRKPASISNTSQNNDIATLTLPPPAPLSRDGFDPLPKARQWRKARDQVRDDTDISLDFRPDATATDRSSPLRPARGTSTTRLQENRLPLEEGREKEEKIKFDAVPILPSKRGHHAYKRSRDFEVDRERERERDGVKDRGRERDTRDREREREKSCFTGVESTSPPILSTITTTSSAASRTALPPDRREAALARIEKRRAEKVRWDVRRRGGD</sequence>
<feature type="compositionally biased region" description="Basic and acidic residues" evidence="2">
    <location>
        <begin position="555"/>
        <end position="572"/>
    </location>
</feature>
<feature type="compositionally biased region" description="Low complexity" evidence="2">
    <location>
        <begin position="673"/>
        <end position="695"/>
    </location>
</feature>
<gene>
    <name evidence="4" type="ORF">Cpir12675_002721</name>
</gene>
<dbReference type="InterPro" id="IPR021589">
    <property type="entry name" value="Cut12"/>
</dbReference>
<keyword evidence="5" id="KW-1185">Reference proteome</keyword>
<reference evidence="4 5" key="1">
    <citation type="journal article" date="2024" name="IMA Fungus">
        <title>IMA Genome - F19 : A genome assembly and annotation guide to empower mycologists, including annotated draft genome sequences of Ceratocystis pirilliformis, Diaporthe australafricana, Fusarium ophioides, Paecilomyces lecythidis, and Sporothrix stenoceras.</title>
        <authorList>
            <person name="Aylward J."/>
            <person name="Wilson A.M."/>
            <person name="Visagie C.M."/>
            <person name="Spraker J."/>
            <person name="Barnes I."/>
            <person name="Buitendag C."/>
            <person name="Ceriani C."/>
            <person name="Del Mar Angel L."/>
            <person name="du Plessis D."/>
            <person name="Fuchs T."/>
            <person name="Gasser K."/>
            <person name="Kramer D."/>
            <person name="Li W."/>
            <person name="Munsamy K."/>
            <person name="Piso A."/>
            <person name="Price J.L."/>
            <person name="Sonnekus B."/>
            <person name="Thomas C."/>
            <person name="van der Nest A."/>
            <person name="van Dijk A."/>
            <person name="van Heerden A."/>
            <person name="van Vuuren N."/>
            <person name="Yilmaz N."/>
            <person name="Duong T.A."/>
            <person name="van der Merwe N.A."/>
            <person name="Wingfield M.J."/>
            <person name="Wingfield B.D."/>
        </authorList>
    </citation>
    <scope>NUCLEOTIDE SEQUENCE [LARGE SCALE GENOMIC DNA]</scope>
    <source>
        <strain evidence="4 5">CMW 12675</strain>
    </source>
</reference>
<dbReference type="Pfam" id="PF11500">
    <property type="entry name" value="Cut12"/>
    <property type="match status" value="1"/>
</dbReference>
<feature type="region of interest" description="Disordered" evidence="2">
    <location>
        <begin position="73"/>
        <end position="196"/>
    </location>
</feature>
<accession>A0ABR3Z7I8</accession>
<feature type="compositionally biased region" description="Low complexity" evidence="2">
    <location>
        <begin position="312"/>
        <end position="322"/>
    </location>
</feature>
<feature type="compositionally biased region" description="Polar residues" evidence="2">
    <location>
        <begin position="518"/>
        <end position="528"/>
    </location>
</feature>
<dbReference type="Gene3D" id="6.10.140.920">
    <property type="match status" value="1"/>
</dbReference>
<name>A0ABR3Z7I8_9PEZI</name>
<keyword evidence="1" id="KW-0175">Coiled coil</keyword>
<feature type="compositionally biased region" description="Basic and acidic residues" evidence="2">
    <location>
        <begin position="595"/>
        <end position="613"/>
    </location>
</feature>
<feature type="domain" description="Spindle pole body-associated protein cut12" evidence="3">
    <location>
        <begin position="124"/>
        <end position="270"/>
    </location>
</feature>
<feature type="compositionally biased region" description="Low complexity" evidence="2">
    <location>
        <begin position="141"/>
        <end position="153"/>
    </location>
</feature>
<protein>
    <recommendedName>
        <fullName evidence="3">Spindle pole body-associated protein cut12 domain-containing protein</fullName>
    </recommendedName>
</protein>
<evidence type="ECO:0000313" key="5">
    <source>
        <dbReference type="Proteomes" id="UP001583280"/>
    </source>
</evidence>
<evidence type="ECO:0000256" key="2">
    <source>
        <dbReference type="SAM" id="MobiDB-lite"/>
    </source>
</evidence>
<evidence type="ECO:0000256" key="1">
    <source>
        <dbReference type="SAM" id="Coils"/>
    </source>
</evidence>
<feature type="coiled-coil region" evidence="1">
    <location>
        <begin position="235"/>
        <end position="262"/>
    </location>
</feature>
<dbReference type="Proteomes" id="UP001583280">
    <property type="component" value="Unassembled WGS sequence"/>
</dbReference>
<organism evidence="4 5">
    <name type="scientific">Ceratocystis pirilliformis</name>
    <dbReference type="NCBI Taxonomy" id="259994"/>
    <lineage>
        <taxon>Eukaryota</taxon>
        <taxon>Fungi</taxon>
        <taxon>Dikarya</taxon>
        <taxon>Ascomycota</taxon>
        <taxon>Pezizomycotina</taxon>
        <taxon>Sordariomycetes</taxon>
        <taxon>Hypocreomycetidae</taxon>
        <taxon>Microascales</taxon>
        <taxon>Ceratocystidaceae</taxon>
        <taxon>Ceratocystis</taxon>
    </lineage>
</organism>